<keyword evidence="3" id="KW-1185">Reference proteome</keyword>
<accession>A0A437PPH3</accession>
<sequence>MKNLFLIFGFIICQIAFCVPTNAQVNLKNGLTIDVYNKYSKVIDFIQQNVDFNSDSLSFFLAPNNSLEIVDQAFLDNHTVRGLFSIDFYKNHTFENMQENKIVFKSGRLRFYSKNEDHILISNDFDPQKITKEVNMIKSYKINNNTILNLLEDTIK</sequence>
<name>A0A437PPH3_9BACT</name>
<proteinExistence type="predicted"/>
<feature type="signal peptide" evidence="1">
    <location>
        <begin position="1"/>
        <end position="23"/>
    </location>
</feature>
<dbReference type="EMBL" id="SACY01000004">
    <property type="protein sequence ID" value="RVU24185.1"/>
    <property type="molecule type" value="Genomic_DNA"/>
</dbReference>
<dbReference type="Proteomes" id="UP000282832">
    <property type="component" value="Unassembled WGS sequence"/>
</dbReference>
<dbReference type="AlphaFoldDB" id="A0A437PPH3"/>
<reference evidence="2 3" key="1">
    <citation type="submission" date="2019-01" db="EMBL/GenBank/DDBJ databases">
        <authorList>
            <person name="Chen W.-M."/>
        </authorList>
    </citation>
    <scope>NUCLEOTIDE SEQUENCE [LARGE SCALE GENOMIC DNA]</scope>
    <source>
        <strain evidence="2 3">FSY-15</strain>
    </source>
</reference>
<evidence type="ECO:0000256" key="1">
    <source>
        <dbReference type="SAM" id="SignalP"/>
    </source>
</evidence>
<feature type="chain" id="PRO_5019270945" evidence="1">
    <location>
        <begin position="24"/>
        <end position="156"/>
    </location>
</feature>
<comment type="caution">
    <text evidence="2">The sequence shown here is derived from an EMBL/GenBank/DDBJ whole genome shotgun (WGS) entry which is preliminary data.</text>
</comment>
<evidence type="ECO:0000313" key="2">
    <source>
        <dbReference type="EMBL" id="RVU24185.1"/>
    </source>
</evidence>
<organism evidence="2 3">
    <name type="scientific">Sandaracinomonas limnophila</name>
    <dbReference type="NCBI Taxonomy" id="1862386"/>
    <lineage>
        <taxon>Bacteria</taxon>
        <taxon>Pseudomonadati</taxon>
        <taxon>Bacteroidota</taxon>
        <taxon>Cytophagia</taxon>
        <taxon>Cytophagales</taxon>
        <taxon>Flectobacillaceae</taxon>
        <taxon>Sandaracinomonas</taxon>
    </lineage>
</organism>
<dbReference type="RefSeq" id="WP_127804810.1">
    <property type="nucleotide sequence ID" value="NZ_SACY01000004.1"/>
</dbReference>
<protein>
    <submittedName>
        <fullName evidence="2">Uncharacterized protein</fullName>
    </submittedName>
</protein>
<evidence type="ECO:0000313" key="3">
    <source>
        <dbReference type="Proteomes" id="UP000282832"/>
    </source>
</evidence>
<gene>
    <name evidence="2" type="ORF">EOJ36_09695</name>
</gene>
<keyword evidence="1" id="KW-0732">Signal</keyword>